<evidence type="ECO:0000256" key="13">
    <source>
        <dbReference type="ARBA" id="ARBA00022833"/>
    </source>
</evidence>
<evidence type="ECO:0000256" key="3">
    <source>
        <dbReference type="ARBA" id="ARBA00004555"/>
    </source>
</evidence>
<dbReference type="GO" id="GO:0005764">
    <property type="term" value="C:lysosome"/>
    <property type="evidence" value="ECO:0007669"/>
    <property type="project" value="UniProtKB-SubCell"/>
</dbReference>
<dbReference type="Gene3D" id="3.40.630.10">
    <property type="entry name" value="Zn peptidases"/>
    <property type="match status" value="1"/>
</dbReference>
<dbReference type="InterPro" id="IPR007484">
    <property type="entry name" value="Peptidase_M28"/>
</dbReference>
<evidence type="ECO:0000256" key="15">
    <source>
        <dbReference type="ARBA" id="ARBA00023049"/>
    </source>
</evidence>
<reference evidence="23" key="1">
    <citation type="submission" date="2022-09" db="EMBL/GenBank/DDBJ databases">
        <title>Diverse halophilic archaea isolated from saline environments.</title>
        <authorList>
            <person name="Cui H.-L."/>
        </authorList>
    </citation>
    <scope>NUCLEOTIDE SEQUENCE</scope>
    <source>
        <strain evidence="23">ZS-35-S2</strain>
    </source>
</reference>
<evidence type="ECO:0000256" key="1">
    <source>
        <dbReference type="ARBA" id="ARBA00004240"/>
    </source>
</evidence>
<keyword evidence="14" id="KW-0333">Golgi apparatus</keyword>
<dbReference type="Pfam" id="PF04389">
    <property type="entry name" value="Peptidase_M28"/>
    <property type="match status" value="1"/>
</dbReference>
<keyword evidence="7" id="KW-0121">Carboxypeptidase</keyword>
<dbReference type="InterPro" id="IPR039866">
    <property type="entry name" value="CPQ"/>
</dbReference>
<dbReference type="GO" id="GO:0046872">
    <property type="term" value="F:metal ion binding"/>
    <property type="evidence" value="ECO:0007669"/>
    <property type="project" value="UniProtKB-KW"/>
</dbReference>
<keyword evidence="13" id="KW-0862">Zinc</keyword>
<dbReference type="SUPFAM" id="SSF52025">
    <property type="entry name" value="PA domain"/>
    <property type="match status" value="1"/>
</dbReference>
<feature type="domain" description="PA" evidence="21">
    <location>
        <begin position="100"/>
        <end position="189"/>
    </location>
</feature>
<feature type="domain" description="Peptidase M28" evidence="22">
    <location>
        <begin position="214"/>
        <end position="402"/>
    </location>
</feature>
<dbReference type="Pfam" id="PF02225">
    <property type="entry name" value="PA"/>
    <property type="match status" value="1"/>
</dbReference>
<evidence type="ECO:0000256" key="6">
    <source>
        <dbReference type="ARBA" id="ARBA00022525"/>
    </source>
</evidence>
<dbReference type="SUPFAM" id="SSF53187">
    <property type="entry name" value="Zn-dependent exopeptidases"/>
    <property type="match status" value="1"/>
</dbReference>
<comment type="subunit">
    <text evidence="19">Homodimer. The monomeric form is inactive while the homodimer is active.</text>
</comment>
<evidence type="ECO:0000256" key="11">
    <source>
        <dbReference type="ARBA" id="ARBA00022801"/>
    </source>
</evidence>
<evidence type="ECO:0000256" key="10">
    <source>
        <dbReference type="ARBA" id="ARBA00022729"/>
    </source>
</evidence>
<evidence type="ECO:0000256" key="9">
    <source>
        <dbReference type="ARBA" id="ARBA00022723"/>
    </source>
</evidence>
<keyword evidence="8" id="KW-0645">Protease</keyword>
<evidence type="ECO:0000256" key="20">
    <source>
        <dbReference type="ARBA" id="ARBA00033328"/>
    </source>
</evidence>
<evidence type="ECO:0000256" key="5">
    <source>
        <dbReference type="ARBA" id="ARBA00014116"/>
    </source>
</evidence>
<dbReference type="GO" id="GO:0006508">
    <property type="term" value="P:proteolysis"/>
    <property type="evidence" value="ECO:0007669"/>
    <property type="project" value="UniProtKB-KW"/>
</dbReference>
<dbReference type="PANTHER" id="PTHR12053">
    <property type="entry name" value="PROTEASE FAMILY M28 PLASMA GLUTAMATE CARBOXYPEPTIDASE-RELATED"/>
    <property type="match status" value="1"/>
</dbReference>
<evidence type="ECO:0000256" key="7">
    <source>
        <dbReference type="ARBA" id="ARBA00022645"/>
    </source>
</evidence>
<evidence type="ECO:0000313" key="24">
    <source>
        <dbReference type="Proteomes" id="UP001057580"/>
    </source>
</evidence>
<dbReference type="InterPro" id="IPR046450">
    <property type="entry name" value="PA_dom_sf"/>
</dbReference>
<dbReference type="GO" id="GO:0005576">
    <property type="term" value="C:extracellular region"/>
    <property type="evidence" value="ECO:0007669"/>
    <property type="project" value="UniProtKB-SubCell"/>
</dbReference>
<keyword evidence="12" id="KW-0256">Endoplasmic reticulum</keyword>
<gene>
    <name evidence="23" type="ORF">N0B31_12965</name>
</gene>
<dbReference type="Gene3D" id="3.50.30.30">
    <property type="match status" value="1"/>
</dbReference>
<dbReference type="PANTHER" id="PTHR12053:SF3">
    <property type="entry name" value="CARBOXYPEPTIDASE Q"/>
    <property type="match status" value="1"/>
</dbReference>
<evidence type="ECO:0000313" key="23">
    <source>
        <dbReference type="EMBL" id="UWM53059.1"/>
    </source>
</evidence>
<evidence type="ECO:0000259" key="22">
    <source>
        <dbReference type="Pfam" id="PF04389"/>
    </source>
</evidence>
<name>A0A9E7U9P6_9EURY</name>
<evidence type="ECO:0000256" key="18">
    <source>
        <dbReference type="ARBA" id="ARBA00023228"/>
    </source>
</evidence>
<keyword evidence="9" id="KW-0479">Metal-binding</keyword>
<keyword evidence="24" id="KW-1185">Reference proteome</keyword>
<dbReference type="EMBL" id="CP104003">
    <property type="protein sequence ID" value="UWM53059.1"/>
    <property type="molecule type" value="Genomic_DNA"/>
</dbReference>
<keyword evidence="15" id="KW-0482">Metalloprotease</keyword>
<dbReference type="GeneID" id="74943349"/>
<keyword evidence="10" id="KW-0732">Signal</keyword>
<dbReference type="Proteomes" id="UP001057580">
    <property type="component" value="Chromosome"/>
</dbReference>
<dbReference type="InterPro" id="IPR003137">
    <property type="entry name" value="PA_domain"/>
</dbReference>
<dbReference type="GO" id="GO:0004180">
    <property type="term" value="F:carboxypeptidase activity"/>
    <property type="evidence" value="ECO:0007669"/>
    <property type="project" value="UniProtKB-KW"/>
</dbReference>
<keyword evidence="18" id="KW-0458">Lysosome</keyword>
<evidence type="ECO:0000256" key="12">
    <source>
        <dbReference type="ARBA" id="ARBA00022824"/>
    </source>
</evidence>
<evidence type="ECO:0000256" key="16">
    <source>
        <dbReference type="ARBA" id="ARBA00023145"/>
    </source>
</evidence>
<sequence>MDDTAERLLGLAFTDAYPASFLAALTDVENRMGGHPGERRAAGIVADALDQSVGGAREEPFDIRRWTRGATDLAAGPATGRTRQFDAVALPYSPPADLRAPLVDAGYGTPAELDDVDVSGGIVLAEQGGEGDRHAHRMEKFGHAAAAGAEAFVLVNDTEGSLPVTGTLRFGDEAAIPGIGVSYETGERLRRYAADGGEATLRVDARTEDGTARNVVATNPGAGEREGTVLVVAHYDAHDVGEGALDNGCGATILVETARLLADVDLPSDVTFAAVSCEETGLLGSHALADELDVGDLRAVVNVDGAGRARNLKAYTHGSEAVESLARDVGVAADHPVAIETRPHPYSDHWPFLRAGVPSLQLHSRPADDHQQWGPRGKPVVHTRADTFDKVEVRDVREHAGLTALLVRELARRERPPRLDTAVLAEQLREADAEHGMRAAGVWPEGW</sequence>
<keyword evidence="11" id="KW-0378">Hydrolase</keyword>
<evidence type="ECO:0000256" key="17">
    <source>
        <dbReference type="ARBA" id="ARBA00023180"/>
    </source>
</evidence>
<evidence type="ECO:0000256" key="8">
    <source>
        <dbReference type="ARBA" id="ARBA00022670"/>
    </source>
</evidence>
<evidence type="ECO:0000256" key="4">
    <source>
        <dbReference type="ARBA" id="ARBA00004613"/>
    </source>
</evidence>
<proteinExistence type="predicted"/>
<accession>A0A9E7U9P6</accession>
<dbReference type="KEGG" id="ssai:N0B31_12965"/>
<evidence type="ECO:0000259" key="21">
    <source>
        <dbReference type="Pfam" id="PF02225"/>
    </source>
</evidence>
<keyword evidence="6" id="KW-0964">Secreted</keyword>
<comment type="subcellular location">
    <subcellularLocation>
        <location evidence="1">Endoplasmic reticulum</location>
    </subcellularLocation>
    <subcellularLocation>
        <location evidence="3">Golgi apparatus</location>
    </subcellularLocation>
    <subcellularLocation>
        <location evidence="2">Lysosome</location>
    </subcellularLocation>
    <subcellularLocation>
        <location evidence="4">Secreted</location>
    </subcellularLocation>
</comment>
<dbReference type="RefSeq" id="WP_260592054.1">
    <property type="nucleotide sequence ID" value="NZ_CP104003.1"/>
</dbReference>
<evidence type="ECO:0000256" key="19">
    <source>
        <dbReference type="ARBA" id="ARBA00025833"/>
    </source>
</evidence>
<keyword evidence="16" id="KW-0865">Zymogen</keyword>
<organism evidence="23 24">
    <name type="scientific">Salinirubellus salinus</name>
    <dbReference type="NCBI Taxonomy" id="1364945"/>
    <lineage>
        <taxon>Archaea</taxon>
        <taxon>Methanobacteriati</taxon>
        <taxon>Methanobacteriota</taxon>
        <taxon>Stenosarchaea group</taxon>
        <taxon>Halobacteria</taxon>
        <taxon>Halobacteriales</taxon>
        <taxon>Natronomonadaceae</taxon>
        <taxon>Salinirubellus</taxon>
    </lineage>
</organism>
<dbReference type="GO" id="GO:0070573">
    <property type="term" value="F:metallodipeptidase activity"/>
    <property type="evidence" value="ECO:0007669"/>
    <property type="project" value="InterPro"/>
</dbReference>
<keyword evidence="17" id="KW-0325">Glycoprotein</keyword>
<protein>
    <recommendedName>
        <fullName evidence="5">Carboxypeptidase Q</fullName>
    </recommendedName>
    <alternativeName>
        <fullName evidence="20">Plasma glutamate carboxypeptidase</fullName>
    </alternativeName>
</protein>
<dbReference type="AlphaFoldDB" id="A0A9E7U9P6"/>
<evidence type="ECO:0000256" key="2">
    <source>
        <dbReference type="ARBA" id="ARBA00004371"/>
    </source>
</evidence>
<evidence type="ECO:0000256" key="14">
    <source>
        <dbReference type="ARBA" id="ARBA00023034"/>
    </source>
</evidence>